<evidence type="ECO:0000256" key="5">
    <source>
        <dbReference type="ARBA" id="ARBA00022833"/>
    </source>
</evidence>
<dbReference type="GeneID" id="115619944"/>
<feature type="compositionally biased region" description="Low complexity" evidence="10">
    <location>
        <begin position="165"/>
        <end position="174"/>
    </location>
</feature>
<feature type="compositionally biased region" description="Acidic residues" evidence="10">
    <location>
        <begin position="1998"/>
        <end position="2013"/>
    </location>
</feature>
<organism evidence="13 14">
    <name type="scientific">Drosophila lebanonensis</name>
    <name type="common">Fruit fly</name>
    <name type="synonym">Scaptodrosophila lebanonensis</name>
    <dbReference type="NCBI Taxonomy" id="7225"/>
    <lineage>
        <taxon>Eukaryota</taxon>
        <taxon>Metazoa</taxon>
        <taxon>Ecdysozoa</taxon>
        <taxon>Arthropoda</taxon>
        <taxon>Hexapoda</taxon>
        <taxon>Insecta</taxon>
        <taxon>Pterygota</taxon>
        <taxon>Neoptera</taxon>
        <taxon>Endopterygota</taxon>
        <taxon>Diptera</taxon>
        <taxon>Brachycera</taxon>
        <taxon>Muscomorpha</taxon>
        <taxon>Ephydroidea</taxon>
        <taxon>Drosophilidae</taxon>
        <taxon>Scaptodrosophila</taxon>
    </lineage>
</organism>
<feature type="compositionally biased region" description="Low complexity" evidence="10">
    <location>
        <begin position="2050"/>
        <end position="2076"/>
    </location>
</feature>
<dbReference type="SMART" id="SM00451">
    <property type="entry name" value="ZnF_U1"/>
    <property type="match status" value="4"/>
</dbReference>
<keyword evidence="13" id="KW-1185">Reference proteome</keyword>
<evidence type="ECO:0000256" key="7">
    <source>
        <dbReference type="ARBA" id="ARBA00023163"/>
    </source>
</evidence>
<feature type="compositionally biased region" description="Pro residues" evidence="10">
    <location>
        <begin position="1020"/>
        <end position="1029"/>
    </location>
</feature>
<feature type="region of interest" description="Disordered" evidence="10">
    <location>
        <begin position="1078"/>
        <end position="1106"/>
    </location>
</feature>
<feature type="domain" description="C2H2-type" evidence="11">
    <location>
        <begin position="2431"/>
        <end position="2460"/>
    </location>
</feature>
<sequence>MARRRGSGRGKSTVNSRKSALEMSREKLKEEPQASKFDNMENATATAKHYKTTAKQYKSNNKVSNNNTRLADKRAATTATSGINNTTSATTATATKKQTYRSSVEPATAATTAQKQTHSKANSKTTGAATTAESATIVSGGNNNKPSTTSATESKAQQKSLAADNSNNSSNNNNKQHSDNSISENYEFRSRDKTQAKNISDSKMTLQHVASAASVAAATREPKASDAVTVGNSISATTATTTDEANTAVMAAAAADWTNSRYLHKKFKRLASTTETETSGIAGDITAAAAAVAAATTLQRTTSLSPSSSLSPPPTTPAPNAAQILTNGHHHQQQQQQQKQHEQQQPLLQQSQQQQQQSTNAEFSANLLNNNVHAYVQQPQQQQHPAEQAIPINAMESNNNNNTSGTHIHNNKAANAVRTPLNSNYAPNSSVSPATFAQHQQQTQPTITTATAPPVPIGAIVGNGGTGRYACPFCNLNCAKPSVLQKHIRAHTNERPYPCDTCGIAFKTKSNLYKHCRSRSHAARTRGFEVPADADDGLSDQDVDAELSNSSSELQISRSGSPYDEAVASPTPSPSTLSAAKSTYMQQSMPQHIQQLPLGSPAAGTLPPATATNNAAAAHDQLHSATAQHRQSIDYKPYKPKFHNASLYAPGTTKEQQQQHSATLEAAQHQLQKLPTALSIAAATQHLPHPTLSPSTHLKLNNHINSHQLQLQLQHQTLLMPASPVVLPPPTPAALSVGGAAYYMGLPYSVSSFPPKQPYYTPAMHPQVFALQLQHMQVQQQQQQQHQQQQQQLHSPLLKTPPAPQVQSRPVNSQAQPTVATSLPQAAPVAIGGREQQQQQPPPPSQQQQHYLPAPLSVAPPTPPTANLGSFASGMQVNVEKVQEHISKLISQNEAIVENKEILLQKKYPKQLNRSRSFNNANNTSNTSGNTTNNNISASNANSLNHAGAAAGDTKVNLAQAIVQKQQLQQQQQYQMYFQQQQQQQQQLRLDEAQHALSHNGLVKRSNSSIAYASSKPAALPAPPPPTPTKPQQQSLPPPMPVQTLQYRQDPAVSITKAELQSTSGNNNNMPLNLSAKAKPAVALQSQPQPQQPSNANHAPKKRQSIDQQLQPNVTFNATAVAAPGGKIMPPNNSIIKNLLLNARGLAVPIGEGDDAVYSCPICASEFRSADELKLHNSIYCQDASSSAPMSPASTPSTIYLSLPELKSHMANSKNPLSLAKLAWSQLKIKPSSLVLSRLSAVQSPTRTTTVTAPSPSSTTSVSVGATTAMPVSVNVVVAPSIDANALRFVDAPLPSPGPLLGKTPLVDYAQQSTPRKEDVVVITKMHEDRHFSGLDSQPSNAKRPRNISDNSFSYASGMPLLNTSTELHGAFMAASNELPSKKEERLRRFTSSGGSMIPISECTDLDKSPKMIRTPLLSGGSFQEVSPKQNDAKERKSANDILSKLPSNGSNSFLNSQQHFQFPPINSITAFNPLTLPPISSTTSIGSDKAIPYVPGIPGPGSLTPQLPPLLPPPQQLQLAVPSRGRSPNRKQPSPLLNNAMAAGDLKALSPFGGVQNLPSEFSRIPPTPAQRSALQWNSKVINNNTPEVSKKPFNYLRIADNVSPRKRGSSPMKGSPPEQEVRHFNFDNINKTNETTKLPEQAHVLTPLHVDTPTPAAAVPVTGVEESVSASELKSKNKFLRPTSLPLKPGTFTPKRHHGITPTANTLPLISPETPRPSKSCVQLYLNGHAYTYLGLKCSTKMFYCTVNCPQPSYVAGMHKLSMYSVWQVCEENNPHPLGFKPKHVMALYDSRPKLNASFTMAGNAKLHYALVNMQQTVCSTSFPSNQHKLYQQQLNQLAAVAAPPPKALNEANLEVKAGEESASGKKAVDGAGAQLLVGGYESHEDYTYIRGRGRGRYVCSECGIRCKKPSMLKKHIRTHTDVRPFTCSHCNFSFKTKGNLTKHMQSKTHFKKCYELGIMSGPMPADSEFSEADLEFDQQSSTSAGGRTSSMAGETDSDDYSDNESESSDTDESKSRLKEHEAARGLLSLSMTPPIPQSVSPYPPTNEAPAPAASPANSIGSSAGSSVAGGSQPKRLVCSFTSPKPPFDYQKQEQYYSNPEESKPKRSSTIAGLTSDESAPMDLTKPRPAVSTSQATAAELPPSLSVAKSQAQQMRDVIFGNEGNECGFMKTLISVSDKVRISAEMEEKAKHESENVLLQTYLKEQALQHAKMKQSQYSRSYVLEAPTPKTNNVLVSMANSMAITSSTNSSSGSLISSVIIKQNPETSKPMPELPTIEVHEVKTPEPATPIVEPSVVAPNKSNDESEESESQSDQELGAVSSKNSKAIVTTEAPHNANLPAAVQQPDAKDFSGVLTNTPTITVIVGEDGFKNASSKNPDVQNVAFGRGGPPPPPIAGDARPTCTICSKTFQRQHQLTLHMNIHYMERKFKCEPCSISFRTQGHLQKHERSEAHKNKVMMTSTFGVPTTSNPRPFECTDCKIAFRIHGHLAKHLRSKTHVQKLECLQKLPFGTYAEIERAGISLTEIDTSDCENSLISLKLLAQKLLEKDPNKLSSYTTPSGMVQLAQDAASSSLAIGSQDSASEDGFSAANSAAASAIASLDNDSAGNTPQRANSMSEDESLGNGNALTNSLKRRLPSSFSSNGDESDNAPEREANEKRPRSDLLVPTGPAAASAAAAAAASN</sequence>
<dbReference type="FunFam" id="3.30.160.60:FF:000145">
    <property type="entry name" value="Zinc finger protein 574"/>
    <property type="match status" value="2"/>
</dbReference>
<feature type="compositionally biased region" description="Low complexity" evidence="10">
    <location>
        <begin position="846"/>
        <end position="857"/>
    </location>
</feature>
<dbReference type="CTD" id="36171"/>
<feature type="region of interest" description="Disordered" evidence="10">
    <location>
        <begin position="1015"/>
        <end position="1043"/>
    </location>
</feature>
<feature type="region of interest" description="Disordered" evidence="10">
    <location>
        <begin position="1417"/>
        <end position="1438"/>
    </location>
</feature>
<evidence type="ECO:0000256" key="4">
    <source>
        <dbReference type="ARBA" id="ARBA00022771"/>
    </source>
</evidence>
<feature type="compositionally biased region" description="Low complexity" evidence="10">
    <location>
        <begin position="76"/>
        <end position="95"/>
    </location>
</feature>
<comment type="subcellular location">
    <subcellularLocation>
        <location evidence="1">Nucleus</location>
    </subcellularLocation>
</comment>
<feature type="compositionally biased region" description="Pro residues" evidence="10">
    <location>
        <begin position="2036"/>
        <end position="2049"/>
    </location>
</feature>
<dbReference type="PANTHER" id="PTHR45944">
    <property type="entry name" value="SCHNURRI, ISOFORM F"/>
    <property type="match status" value="1"/>
</dbReference>
<dbReference type="PROSITE" id="PS00028">
    <property type="entry name" value="ZINC_FINGER_C2H2_1"/>
    <property type="match status" value="7"/>
</dbReference>
<evidence type="ECO:0000256" key="10">
    <source>
        <dbReference type="SAM" id="MobiDB-lite"/>
    </source>
</evidence>
<feature type="compositionally biased region" description="Low complexity" evidence="10">
    <location>
        <begin position="125"/>
        <end position="136"/>
    </location>
</feature>
<feature type="region of interest" description="Disordered" evidence="10">
    <location>
        <begin position="2285"/>
        <end position="2326"/>
    </location>
</feature>
<feature type="region of interest" description="Disordered" evidence="10">
    <location>
        <begin position="780"/>
        <end position="871"/>
    </location>
</feature>
<feature type="compositionally biased region" description="Low complexity" evidence="10">
    <location>
        <begin position="333"/>
        <end position="357"/>
    </location>
</feature>
<dbReference type="Proteomes" id="UP000504634">
    <property type="component" value="Unplaced"/>
</dbReference>
<feature type="region of interest" description="Disordered" evidence="10">
    <location>
        <begin position="1"/>
        <end position="202"/>
    </location>
</feature>
<keyword evidence="8" id="KW-0539">Nucleus</keyword>
<feature type="compositionally biased region" description="Low complexity" evidence="10">
    <location>
        <begin position="780"/>
        <end position="794"/>
    </location>
</feature>
<dbReference type="InterPro" id="IPR013087">
    <property type="entry name" value="Znf_C2H2_type"/>
</dbReference>
<feature type="domain" description="C2H2-type" evidence="11">
    <location>
        <begin position="1928"/>
        <end position="1952"/>
    </location>
</feature>
<feature type="region of interest" description="Disordered" evidence="10">
    <location>
        <begin position="302"/>
        <end position="360"/>
    </location>
</feature>
<gene>
    <name evidence="14" type="primary">LOC115619944</name>
</gene>
<feature type="compositionally biased region" description="Polar residues" evidence="10">
    <location>
        <begin position="2110"/>
        <end position="2120"/>
    </location>
</feature>
<dbReference type="SMART" id="SM00355">
    <property type="entry name" value="ZnF_C2H2"/>
    <property type="match status" value="8"/>
</dbReference>
<feature type="region of interest" description="Disordered" evidence="10">
    <location>
        <begin position="2604"/>
        <end position="2685"/>
    </location>
</feature>
<feature type="compositionally biased region" description="Polar residues" evidence="10">
    <location>
        <begin position="1421"/>
        <end position="1430"/>
    </location>
</feature>
<dbReference type="OrthoDB" id="10042249at2759"/>
<dbReference type="RefSeq" id="XP_030368831.1">
    <property type="nucleotide sequence ID" value="XM_030512971.1"/>
</dbReference>
<keyword evidence="4 9" id="KW-0863">Zinc-finger</keyword>
<dbReference type="Pfam" id="PF00096">
    <property type="entry name" value="zf-C2H2"/>
    <property type="match status" value="3"/>
</dbReference>
<dbReference type="InterPro" id="IPR036236">
    <property type="entry name" value="Znf_C2H2_sf"/>
</dbReference>
<dbReference type="GO" id="GO:0000981">
    <property type="term" value="F:DNA-binding transcription factor activity, RNA polymerase II-specific"/>
    <property type="evidence" value="ECO:0007669"/>
    <property type="project" value="TreeGrafter"/>
</dbReference>
<feature type="compositionally biased region" description="Polar residues" evidence="10">
    <location>
        <begin position="59"/>
        <end position="69"/>
    </location>
</feature>
<feature type="region of interest" description="Disordered" evidence="10">
    <location>
        <begin position="527"/>
        <end position="586"/>
    </location>
</feature>
<evidence type="ECO:0000259" key="12">
    <source>
        <dbReference type="PROSITE" id="PS51811"/>
    </source>
</evidence>
<evidence type="ECO:0000256" key="8">
    <source>
        <dbReference type="ARBA" id="ARBA00023242"/>
    </source>
</evidence>
<feature type="domain" description="C2H2-type" evidence="11">
    <location>
        <begin position="2476"/>
        <end position="2505"/>
    </location>
</feature>
<evidence type="ECO:0000313" key="14">
    <source>
        <dbReference type="RefSeq" id="XP_030368831.1"/>
    </source>
</evidence>
<feature type="compositionally biased region" description="Low complexity" evidence="10">
    <location>
        <begin position="568"/>
        <end position="583"/>
    </location>
</feature>
<feature type="compositionally biased region" description="Low complexity" evidence="10">
    <location>
        <begin position="43"/>
        <end position="58"/>
    </location>
</feature>
<feature type="compositionally biased region" description="Basic and acidic residues" evidence="10">
    <location>
        <begin position="2652"/>
        <end position="2664"/>
    </location>
</feature>
<dbReference type="FunFam" id="3.30.160.60:FF:000594">
    <property type="entry name" value="Transcription factor HIVEP2"/>
    <property type="match status" value="1"/>
</dbReference>
<feature type="region of interest" description="Disordered" evidence="10">
    <location>
        <begin position="1977"/>
        <end position="2145"/>
    </location>
</feature>
<feature type="compositionally biased region" description="Low complexity" evidence="10">
    <location>
        <begin position="2673"/>
        <end position="2685"/>
    </location>
</feature>
<dbReference type="Gene3D" id="3.30.160.60">
    <property type="entry name" value="Classic Zinc Finger"/>
    <property type="match status" value="6"/>
</dbReference>
<protein>
    <submittedName>
        <fullName evidence="14">Uncharacterized protein LOC115619944 isoform X1</fullName>
    </submittedName>
</protein>
<feature type="domain" description="CCHC HIVEP-type" evidence="12">
    <location>
        <begin position="1155"/>
        <end position="1185"/>
    </location>
</feature>
<evidence type="ECO:0000256" key="2">
    <source>
        <dbReference type="ARBA" id="ARBA00022723"/>
    </source>
</evidence>
<feature type="domain" description="C2H2-type" evidence="11">
    <location>
        <begin position="469"/>
        <end position="496"/>
    </location>
</feature>
<dbReference type="SUPFAM" id="SSF57667">
    <property type="entry name" value="beta-beta-alpha zinc fingers"/>
    <property type="match status" value="4"/>
</dbReference>
<reference evidence="14" key="1">
    <citation type="submission" date="2025-08" db="UniProtKB">
        <authorList>
            <consortium name="RefSeq"/>
        </authorList>
    </citation>
    <scope>IDENTIFICATION</scope>
    <source>
        <strain evidence="14">11010-0011.00</strain>
        <tissue evidence="14">Whole body</tissue>
    </source>
</reference>
<feature type="compositionally biased region" description="Basic and acidic residues" evidence="10">
    <location>
        <begin position="2014"/>
        <end position="2026"/>
    </location>
</feature>
<feature type="compositionally biased region" description="Polar residues" evidence="10">
    <location>
        <begin position="2609"/>
        <end position="2618"/>
    </location>
</feature>
<dbReference type="PROSITE" id="PS50157">
    <property type="entry name" value="ZINC_FINGER_C2H2_2"/>
    <property type="match status" value="7"/>
</dbReference>
<keyword evidence="7" id="KW-0804">Transcription</keyword>
<feature type="compositionally biased region" description="Pro residues" evidence="10">
    <location>
        <begin position="1507"/>
        <end position="1516"/>
    </location>
</feature>
<dbReference type="GO" id="GO:0008270">
    <property type="term" value="F:zinc ion binding"/>
    <property type="evidence" value="ECO:0007669"/>
    <property type="project" value="UniProtKB-KW"/>
</dbReference>
<evidence type="ECO:0000256" key="9">
    <source>
        <dbReference type="PROSITE-ProRule" id="PRU00042"/>
    </source>
</evidence>
<feature type="compositionally biased region" description="Polar residues" evidence="10">
    <location>
        <begin position="805"/>
        <end position="824"/>
    </location>
</feature>
<feature type="domain" description="C2H2-type" evidence="11">
    <location>
        <begin position="1900"/>
        <end position="1927"/>
    </location>
</feature>
<dbReference type="InterPro" id="IPR051969">
    <property type="entry name" value="Zinc-finger_DNA-bd_regulators"/>
</dbReference>
<feature type="compositionally biased region" description="Polar residues" evidence="10">
    <location>
        <begin position="547"/>
        <end position="560"/>
    </location>
</feature>
<keyword evidence="6" id="KW-0805">Transcription regulation</keyword>
<accession>A0A6J2SW82</accession>
<dbReference type="InterPro" id="IPR034729">
    <property type="entry name" value="Znf_CCHC_HIVEP"/>
</dbReference>
<feature type="region of interest" description="Disordered" evidence="10">
    <location>
        <begin position="1497"/>
        <end position="1538"/>
    </location>
</feature>
<dbReference type="Pfam" id="PF12874">
    <property type="entry name" value="zf-met"/>
    <property type="match status" value="1"/>
</dbReference>
<dbReference type="PANTHER" id="PTHR45944:SF2">
    <property type="entry name" value="SCHNURRI, ISOFORM F"/>
    <property type="match status" value="1"/>
</dbReference>
<dbReference type="GO" id="GO:0000978">
    <property type="term" value="F:RNA polymerase II cis-regulatory region sequence-specific DNA binding"/>
    <property type="evidence" value="ECO:0007669"/>
    <property type="project" value="TreeGrafter"/>
</dbReference>
<dbReference type="InterPro" id="IPR003604">
    <property type="entry name" value="Matrin/U1-like-C_Znf_C2H2"/>
</dbReference>
<feature type="compositionally biased region" description="Basic and acidic residues" evidence="10">
    <location>
        <begin position="19"/>
        <end position="33"/>
    </location>
</feature>
<dbReference type="PROSITE" id="PS51811">
    <property type="entry name" value="ZF_CCHC_HIVEP"/>
    <property type="match status" value="1"/>
</dbReference>
<feature type="region of interest" description="Disordered" evidence="10">
    <location>
        <begin position="913"/>
        <end position="941"/>
    </location>
</feature>
<feature type="compositionally biased region" description="Polar residues" evidence="10">
    <location>
        <begin position="137"/>
        <end position="164"/>
    </location>
</feature>
<feature type="region of interest" description="Disordered" evidence="10">
    <location>
        <begin position="1332"/>
        <end position="1351"/>
    </location>
</feature>
<feature type="compositionally biased region" description="Basic and acidic residues" evidence="10">
    <location>
        <begin position="186"/>
        <end position="195"/>
    </location>
</feature>
<feature type="region of interest" description="Disordered" evidence="10">
    <location>
        <begin position="1686"/>
        <end position="1714"/>
    </location>
</feature>
<proteinExistence type="predicted"/>
<name>A0A6J2SW82_DROLE</name>
<feature type="domain" description="C2H2-type" evidence="11">
    <location>
        <begin position="2403"/>
        <end position="2430"/>
    </location>
</feature>
<feature type="domain" description="C2H2-type" evidence="11">
    <location>
        <begin position="497"/>
        <end position="526"/>
    </location>
</feature>
<evidence type="ECO:0000256" key="1">
    <source>
        <dbReference type="ARBA" id="ARBA00004123"/>
    </source>
</evidence>
<feature type="compositionally biased region" description="Low complexity" evidence="10">
    <location>
        <begin position="107"/>
        <end position="116"/>
    </location>
</feature>
<feature type="compositionally biased region" description="Polar residues" evidence="10">
    <location>
        <begin position="1980"/>
        <end position="1995"/>
    </location>
</feature>
<evidence type="ECO:0000313" key="13">
    <source>
        <dbReference type="Proteomes" id="UP000504634"/>
    </source>
</evidence>
<evidence type="ECO:0000256" key="6">
    <source>
        <dbReference type="ARBA" id="ARBA00023015"/>
    </source>
</evidence>
<evidence type="ECO:0000259" key="11">
    <source>
        <dbReference type="PROSITE" id="PS50157"/>
    </source>
</evidence>
<keyword evidence="2" id="KW-0479">Metal-binding</keyword>
<feature type="compositionally biased region" description="Low complexity" evidence="10">
    <location>
        <begin position="1085"/>
        <end position="1094"/>
    </location>
</feature>
<keyword evidence="5" id="KW-0862">Zinc</keyword>
<dbReference type="GO" id="GO:0005634">
    <property type="term" value="C:nucleus"/>
    <property type="evidence" value="ECO:0007669"/>
    <property type="project" value="UniProtKB-SubCell"/>
</dbReference>
<keyword evidence="3" id="KW-0677">Repeat</keyword>
<feature type="compositionally biased region" description="Acidic residues" evidence="10">
    <location>
        <begin position="532"/>
        <end position="545"/>
    </location>
</feature>
<feature type="compositionally biased region" description="Low complexity" evidence="10">
    <location>
        <begin position="914"/>
        <end position="941"/>
    </location>
</feature>
<evidence type="ECO:0000256" key="3">
    <source>
        <dbReference type="ARBA" id="ARBA00022737"/>
    </source>
</evidence>